<feature type="compositionally biased region" description="Low complexity" evidence="1">
    <location>
        <begin position="418"/>
        <end position="430"/>
    </location>
</feature>
<feature type="region of interest" description="Disordered" evidence="1">
    <location>
        <begin position="251"/>
        <end position="286"/>
    </location>
</feature>
<feature type="region of interest" description="Disordered" evidence="1">
    <location>
        <begin position="350"/>
        <end position="482"/>
    </location>
</feature>
<dbReference type="AlphaFoldDB" id="A0A6A7B356"/>
<keyword evidence="3" id="KW-1185">Reference proteome</keyword>
<dbReference type="EMBL" id="MU006309">
    <property type="protein sequence ID" value="KAF2849946.1"/>
    <property type="molecule type" value="Genomic_DNA"/>
</dbReference>
<proteinExistence type="predicted"/>
<feature type="compositionally biased region" description="Polar residues" evidence="1">
    <location>
        <begin position="354"/>
        <end position="364"/>
    </location>
</feature>
<dbReference type="OrthoDB" id="3688699at2759"/>
<feature type="region of interest" description="Disordered" evidence="1">
    <location>
        <begin position="168"/>
        <end position="239"/>
    </location>
</feature>
<name>A0A6A7B356_9PLEO</name>
<evidence type="ECO:0000313" key="2">
    <source>
        <dbReference type="EMBL" id="KAF2849946.1"/>
    </source>
</evidence>
<evidence type="ECO:0000256" key="1">
    <source>
        <dbReference type="SAM" id="MobiDB-lite"/>
    </source>
</evidence>
<dbReference type="Proteomes" id="UP000799423">
    <property type="component" value="Unassembled WGS sequence"/>
</dbReference>
<accession>A0A6A7B356</accession>
<feature type="compositionally biased region" description="Polar residues" evidence="1">
    <location>
        <begin position="216"/>
        <end position="234"/>
    </location>
</feature>
<organism evidence="2 3">
    <name type="scientific">Plenodomus tracheiphilus IPT5</name>
    <dbReference type="NCBI Taxonomy" id="1408161"/>
    <lineage>
        <taxon>Eukaryota</taxon>
        <taxon>Fungi</taxon>
        <taxon>Dikarya</taxon>
        <taxon>Ascomycota</taxon>
        <taxon>Pezizomycotina</taxon>
        <taxon>Dothideomycetes</taxon>
        <taxon>Pleosporomycetidae</taxon>
        <taxon>Pleosporales</taxon>
        <taxon>Pleosporineae</taxon>
        <taxon>Leptosphaeriaceae</taxon>
        <taxon>Plenodomus</taxon>
    </lineage>
</organism>
<feature type="compositionally biased region" description="Polar residues" evidence="1">
    <location>
        <begin position="397"/>
        <end position="406"/>
    </location>
</feature>
<feature type="compositionally biased region" description="Polar residues" evidence="1">
    <location>
        <begin position="431"/>
        <end position="440"/>
    </location>
</feature>
<reference evidence="2" key="1">
    <citation type="submission" date="2020-01" db="EMBL/GenBank/DDBJ databases">
        <authorList>
            <consortium name="DOE Joint Genome Institute"/>
            <person name="Haridas S."/>
            <person name="Albert R."/>
            <person name="Binder M."/>
            <person name="Bloem J."/>
            <person name="Labutti K."/>
            <person name="Salamov A."/>
            <person name="Andreopoulos B."/>
            <person name="Baker S.E."/>
            <person name="Barry K."/>
            <person name="Bills G."/>
            <person name="Bluhm B.H."/>
            <person name="Cannon C."/>
            <person name="Castanera R."/>
            <person name="Culley D.E."/>
            <person name="Daum C."/>
            <person name="Ezra D."/>
            <person name="Gonzalez J.B."/>
            <person name="Henrissat B."/>
            <person name="Kuo A."/>
            <person name="Liang C."/>
            <person name="Lipzen A."/>
            <person name="Lutzoni F."/>
            <person name="Magnuson J."/>
            <person name="Mondo S."/>
            <person name="Nolan M."/>
            <person name="Ohm R."/>
            <person name="Pangilinan J."/>
            <person name="Park H.-J."/>
            <person name="Ramirez L."/>
            <person name="Alfaro M."/>
            <person name="Sun H."/>
            <person name="Tritt A."/>
            <person name="Yoshinaga Y."/>
            <person name="Zwiers L.-H."/>
            <person name="Turgeon B.G."/>
            <person name="Goodwin S.B."/>
            <person name="Spatafora J.W."/>
            <person name="Crous P.W."/>
            <person name="Grigoriev I.V."/>
        </authorList>
    </citation>
    <scope>NUCLEOTIDE SEQUENCE</scope>
    <source>
        <strain evidence="2">IPT5</strain>
    </source>
</reference>
<feature type="compositionally biased region" description="Polar residues" evidence="1">
    <location>
        <begin position="463"/>
        <end position="474"/>
    </location>
</feature>
<sequence length="643" mass="71933">MAFQTQTEIQVVFPEACKTNAKACTYFRRLGFRASMKNFGVKGRPSFSLDQLEAFYKNLSEATRESFRHFDRISAIRETLLDQTSLIHTRVETLLQDFGPEIWNASFAKRAFATDNVGYPRHLLFGDPADETIIRRNIYGWIIWRASGLVFAARQGISNSSPELEINEIDGSSTMDTPLRSSYTSRRRNRSRHADGPEESEQQDYDNHQQHPRGAHTSTVQIDDQNAPSITSSPGPRPTEIIYRAQTAPMYPSDFRNNHEEPQSPPSREPQFARKTHTPRVLLPEAEEDSDTILHLNLWRMAKPSSSRARNGVVNATVPPVALPEKRKRTSESSNTFNGLRAIAQDEGIKRHCSSTGPSKSSTIAPDACMIPQSNYSDHHEATDDSDLPIELRENSPDSVIEQTTLPLARASEDATAARRGSASRNASTSLQAPVSQTAQGPLISPRHVTPPQEVATLPVVAPTQNATPPSEQSRPTEELQRDQKLLASRLYKVLMSGSPEAHDIAELEDAVNFVEAVSLTDAQRLRQAYGVASEQCQKVLRSWLICINALISFRQITKFSGDKSTRLAFLAGLDSEVRTEALQSLIHPCALLLESPLAEFSTNLTWVFWNLAPWEKKGLNMEDMGRLTMRLNGRLLEWFDDE</sequence>
<protein>
    <submittedName>
        <fullName evidence="2">Uncharacterized protein</fullName>
    </submittedName>
</protein>
<evidence type="ECO:0000313" key="3">
    <source>
        <dbReference type="Proteomes" id="UP000799423"/>
    </source>
</evidence>
<gene>
    <name evidence="2" type="ORF">T440DRAFT_468995</name>
</gene>